<reference evidence="1" key="1">
    <citation type="submission" date="2021-06" db="EMBL/GenBank/DDBJ databases">
        <authorList>
            <person name="Kallberg Y."/>
            <person name="Tangrot J."/>
            <person name="Rosling A."/>
        </authorList>
    </citation>
    <scope>NUCLEOTIDE SEQUENCE</scope>
    <source>
        <strain evidence="1">AU212A</strain>
    </source>
</reference>
<dbReference type="EMBL" id="CAJVPM010005336">
    <property type="protein sequence ID" value="CAG8522780.1"/>
    <property type="molecule type" value="Genomic_DNA"/>
</dbReference>
<evidence type="ECO:0000313" key="1">
    <source>
        <dbReference type="EMBL" id="CAG8522780.1"/>
    </source>
</evidence>
<name>A0ACA9LH62_9GLOM</name>
<dbReference type="Proteomes" id="UP000789860">
    <property type="component" value="Unassembled WGS sequence"/>
</dbReference>
<protein>
    <submittedName>
        <fullName evidence="1">897_t:CDS:1</fullName>
    </submittedName>
</protein>
<evidence type="ECO:0000313" key="2">
    <source>
        <dbReference type="Proteomes" id="UP000789860"/>
    </source>
</evidence>
<proteinExistence type="predicted"/>
<gene>
    <name evidence="1" type="ORF">SCALOS_LOCUS4137</name>
</gene>
<feature type="non-terminal residue" evidence="1">
    <location>
        <position position="163"/>
    </location>
</feature>
<comment type="caution">
    <text evidence="1">The sequence shown here is derived from an EMBL/GenBank/DDBJ whole genome shotgun (WGS) entry which is preliminary data.</text>
</comment>
<accession>A0ACA9LH62</accession>
<organism evidence="1 2">
    <name type="scientific">Scutellospora calospora</name>
    <dbReference type="NCBI Taxonomy" id="85575"/>
    <lineage>
        <taxon>Eukaryota</taxon>
        <taxon>Fungi</taxon>
        <taxon>Fungi incertae sedis</taxon>
        <taxon>Mucoromycota</taxon>
        <taxon>Glomeromycotina</taxon>
        <taxon>Glomeromycetes</taxon>
        <taxon>Diversisporales</taxon>
        <taxon>Gigasporaceae</taxon>
        <taxon>Scutellospora</taxon>
    </lineage>
</organism>
<keyword evidence="2" id="KW-1185">Reference proteome</keyword>
<sequence length="163" mass="19697">MHFFKFPYFLFLGILLFFIIFGSAADDKEDISDDRNLVSNAKNIDFTDGNKYMDADIYLSGDIDEFLEDIEISQRRFRGSPRQFRRRRPFGRRRRSFGRRRRQFGRRRRPFGRRRMLFGRRPYWYGGFDRGWYVHKRIDYEVVSKFTGVGNDSKVNKSVFGIN</sequence>